<name>A0A836ALF8_SHEEP</name>
<reference evidence="2 3" key="1">
    <citation type="submission" date="2020-12" db="EMBL/GenBank/DDBJ databases">
        <title>De novo assembly of Tibetan sheep genome.</title>
        <authorList>
            <person name="Li X."/>
        </authorList>
    </citation>
    <scope>NUCLEOTIDE SEQUENCE [LARGE SCALE GENOMIC DNA]</scope>
    <source>
        <tissue evidence="2">Heart</tissue>
    </source>
</reference>
<gene>
    <name evidence="2" type="ORF">JEQ12_009113</name>
</gene>
<accession>A0A836ALF8</accession>
<sequence length="80" mass="9283">MGKKWRDATEMERGCSDREDSAESRRRSRSASRGRFAESWKRLSSKQGSTKRSGLPSQQTPVFLRNELYHGEIRKDSSFD</sequence>
<evidence type="ECO:0000256" key="1">
    <source>
        <dbReference type="SAM" id="MobiDB-lite"/>
    </source>
</evidence>
<evidence type="ECO:0000313" key="3">
    <source>
        <dbReference type="Proteomes" id="UP000664991"/>
    </source>
</evidence>
<dbReference type="Proteomes" id="UP000664991">
    <property type="component" value="Unassembled WGS sequence"/>
</dbReference>
<feature type="compositionally biased region" description="Basic and acidic residues" evidence="1">
    <location>
        <begin position="1"/>
        <end position="25"/>
    </location>
</feature>
<protein>
    <submittedName>
        <fullName evidence="2">Uncharacterized protein</fullName>
    </submittedName>
</protein>
<comment type="caution">
    <text evidence="2">The sequence shown here is derived from an EMBL/GenBank/DDBJ whole genome shotgun (WGS) entry which is preliminary data.</text>
</comment>
<evidence type="ECO:0000313" key="2">
    <source>
        <dbReference type="EMBL" id="KAG5213327.1"/>
    </source>
</evidence>
<organism evidence="2 3">
    <name type="scientific">Ovis aries</name>
    <name type="common">Sheep</name>
    <dbReference type="NCBI Taxonomy" id="9940"/>
    <lineage>
        <taxon>Eukaryota</taxon>
        <taxon>Metazoa</taxon>
        <taxon>Chordata</taxon>
        <taxon>Craniata</taxon>
        <taxon>Vertebrata</taxon>
        <taxon>Euteleostomi</taxon>
        <taxon>Mammalia</taxon>
        <taxon>Eutheria</taxon>
        <taxon>Laurasiatheria</taxon>
        <taxon>Artiodactyla</taxon>
        <taxon>Ruminantia</taxon>
        <taxon>Pecora</taxon>
        <taxon>Bovidae</taxon>
        <taxon>Caprinae</taxon>
        <taxon>Ovis</taxon>
    </lineage>
</organism>
<feature type="region of interest" description="Disordered" evidence="1">
    <location>
        <begin position="1"/>
        <end position="80"/>
    </location>
</feature>
<feature type="compositionally biased region" description="Basic and acidic residues" evidence="1">
    <location>
        <begin position="67"/>
        <end position="80"/>
    </location>
</feature>
<dbReference type="EMBL" id="JAEMGP010000002">
    <property type="protein sequence ID" value="KAG5213327.1"/>
    <property type="molecule type" value="Genomic_DNA"/>
</dbReference>
<dbReference type="AlphaFoldDB" id="A0A836ALF8"/>
<proteinExistence type="predicted"/>
<feature type="compositionally biased region" description="Polar residues" evidence="1">
    <location>
        <begin position="45"/>
        <end position="61"/>
    </location>
</feature>